<keyword evidence="6" id="KW-0030">Aminoacyl-tRNA synthetase</keyword>
<evidence type="ECO:0000256" key="6">
    <source>
        <dbReference type="ARBA" id="ARBA00023146"/>
    </source>
</evidence>
<dbReference type="GO" id="GO:0004823">
    <property type="term" value="F:leucine-tRNA ligase activity"/>
    <property type="evidence" value="ECO:0007669"/>
    <property type="project" value="InterPro"/>
</dbReference>
<dbReference type="PANTHER" id="PTHR45794:SF1">
    <property type="entry name" value="LEUCINE--TRNA LIGASE, CYTOPLASMIC"/>
    <property type="match status" value="1"/>
</dbReference>
<dbReference type="PANTHER" id="PTHR45794">
    <property type="entry name" value="LEUCYL-TRNA SYNTHETASE"/>
    <property type="match status" value="1"/>
</dbReference>
<sequence>MRVGEFAGKKVQEAKPLIGTKLVETGEAIIFSEPQRQVISRSGDECVVYLTEQCMHAVTHLLVFVFGDGLVRDLSSLGLPVDRASLGRIII</sequence>
<evidence type="ECO:0000313" key="7">
    <source>
        <dbReference type="EMBL" id="CAK7341399.1"/>
    </source>
</evidence>
<organism evidence="7 8">
    <name type="scientific">Dovyalis caffra</name>
    <dbReference type="NCBI Taxonomy" id="77055"/>
    <lineage>
        <taxon>Eukaryota</taxon>
        <taxon>Viridiplantae</taxon>
        <taxon>Streptophyta</taxon>
        <taxon>Embryophyta</taxon>
        <taxon>Tracheophyta</taxon>
        <taxon>Spermatophyta</taxon>
        <taxon>Magnoliopsida</taxon>
        <taxon>eudicotyledons</taxon>
        <taxon>Gunneridae</taxon>
        <taxon>Pentapetalae</taxon>
        <taxon>rosids</taxon>
        <taxon>fabids</taxon>
        <taxon>Malpighiales</taxon>
        <taxon>Salicaceae</taxon>
        <taxon>Flacourtieae</taxon>
        <taxon>Dovyalis</taxon>
    </lineage>
</organism>
<dbReference type="GO" id="GO:0006429">
    <property type="term" value="P:leucyl-tRNA aminoacylation"/>
    <property type="evidence" value="ECO:0007669"/>
    <property type="project" value="InterPro"/>
</dbReference>
<evidence type="ECO:0000256" key="2">
    <source>
        <dbReference type="ARBA" id="ARBA00022598"/>
    </source>
</evidence>
<proteinExistence type="inferred from homology"/>
<dbReference type="Gene3D" id="3.90.740.10">
    <property type="entry name" value="Valyl/Leucyl/Isoleucyl-tRNA synthetase, editing domain"/>
    <property type="match status" value="1"/>
</dbReference>
<dbReference type="Gene3D" id="3.40.50.620">
    <property type="entry name" value="HUPs"/>
    <property type="match status" value="1"/>
</dbReference>
<evidence type="ECO:0000256" key="3">
    <source>
        <dbReference type="ARBA" id="ARBA00022741"/>
    </source>
</evidence>
<name>A0AAV1S003_9ROSI</name>
<reference evidence="7 8" key="1">
    <citation type="submission" date="2024-01" db="EMBL/GenBank/DDBJ databases">
        <authorList>
            <person name="Waweru B."/>
        </authorList>
    </citation>
    <scope>NUCLEOTIDE SEQUENCE [LARGE SCALE GENOMIC DNA]</scope>
</reference>
<dbReference type="EMBL" id="CAWUPB010001160">
    <property type="protein sequence ID" value="CAK7341399.1"/>
    <property type="molecule type" value="Genomic_DNA"/>
</dbReference>
<dbReference type="GO" id="GO:0005524">
    <property type="term" value="F:ATP binding"/>
    <property type="evidence" value="ECO:0007669"/>
    <property type="project" value="UniProtKB-KW"/>
</dbReference>
<evidence type="ECO:0000256" key="5">
    <source>
        <dbReference type="ARBA" id="ARBA00022917"/>
    </source>
</evidence>
<keyword evidence="4" id="KW-0067">ATP-binding</keyword>
<accession>A0AAV1S003</accession>
<dbReference type="GO" id="GO:0002161">
    <property type="term" value="F:aminoacyl-tRNA deacylase activity"/>
    <property type="evidence" value="ECO:0007669"/>
    <property type="project" value="InterPro"/>
</dbReference>
<keyword evidence="3" id="KW-0547">Nucleotide-binding</keyword>
<dbReference type="Proteomes" id="UP001314170">
    <property type="component" value="Unassembled WGS sequence"/>
</dbReference>
<keyword evidence="2" id="KW-0436">Ligase</keyword>
<evidence type="ECO:0000256" key="4">
    <source>
        <dbReference type="ARBA" id="ARBA00022840"/>
    </source>
</evidence>
<comment type="similarity">
    <text evidence="1">Belongs to the class-I aminoacyl-tRNA synthetase family.</text>
</comment>
<dbReference type="InterPro" id="IPR014729">
    <property type="entry name" value="Rossmann-like_a/b/a_fold"/>
</dbReference>
<evidence type="ECO:0000256" key="1">
    <source>
        <dbReference type="ARBA" id="ARBA00005594"/>
    </source>
</evidence>
<gene>
    <name evidence="7" type="ORF">DCAF_LOCUS16265</name>
</gene>
<comment type="caution">
    <text evidence="7">The sequence shown here is derived from an EMBL/GenBank/DDBJ whole genome shotgun (WGS) entry which is preliminary data.</text>
</comment>
<dbReference type="InterPro" id="IPR009008">
    <property type="entry name" value="Val/Leu/Ile-tRNA-synth_edit"/>
</dbReference>
<keyword evidence="5" id="KW-0648">Protein biosynthesis</keyword>
<protein>
    <submittedName>
        <fullName evidence="7">Uncharacterized protein</fullName>
    </submittedName>
</protein>
<keyword evidence="8" id="KW-1185">Reference proteome</keyword>
<dbReference type="InterPro" id="IPR004493">
    <property type="entry name" value="Leu-tRNA-synth_Ia_arc/euk"/>
</dbReference>
<dbReference type="AlphaFoldDB" id="A0AAV1S003"/>
<evidence type="ECO:0000313" key="8">
    <source>
        <dbReference type="Proteomes" id="UP001314170"/>
    </source>
</evidence>